<evidence type="ECO:0000256" key="2">
    <source>
        <dbReference type="SAM" id="SignalP"/>
    </source>
</evidence>
<dbReference type="HOGENOM" id="CLU_055789_0_0_3"/>
<evidence type="ECO:0000313" key="3">
    <source>
        <dbReference type="EMBL" id="AFZ51721.1"/>
    </source>
</evidence>
<dbReference type="EMBL" id="CP003944">
    <property type="protein sequence ID" value="AFZ51721.1"/>
    <property type="molecule type" value="Genomic_DNA"/>
</dbReference>
<dbReference type="KEGG" id="dsl:Dacsa_3199"/>
<dbReference type="AlphaFoldDB" id="K9YXR3"/>
<evidence type="ECO:0000256" key="1">
    <source>
        <dbReference type="SAM" id="MobiDB-lite"/>
    </source>
</evidence>
<feature type="region of interest" description="Disordered" evidence="1">
    <location>
        <begin position="68"/>
        <end position="98"/>
    </location>
</feature>
<evidence type="ECO:0000313" key="4">
    <source>
        <dbReference type="Proteomes" id="UP000010482"/>
    </source>
</evidence>
<protein>
    <recommendedName>
        <fullName evidence="5">Outer membrane protein beta-barrel domain-containing protein</fullName>
    </recommendedName>
</protein>
<accession>K9YXR3</accession>
<sequence length="299" mass="31985">MILGNKLGTSLFGLAAVTALVAQPAIANPEVGKKASELTQYSNSASDLFTAYDPVDLEEFCDRYPYNSRCANRPRSTPEPEPSRRRRSSPTSDVNSGFAVTPEISTLGLGASVSYGVTPQLNGRLGINGFSVGVDVEDTDVTYDSDVNLFNISAAADYYPIRNSGFKVSAGLVFNDNNIDGTLNATDGTTVDLGDGNNFTVGTEFSSLDADVEFPNEIAPYIGIGWGNPVRPGSRWSFNVNLGVMFPGSPEVNIEANDVPAANQNDVNAAIAEEEAELENELDNFDIYPVFSLGVSYQF</sequence>
<name>K9YXR3_DACS8</name>
<feature type="signal peptide" evidence="2">
    <location>
        <begin position="1"/>
        <end position="27"/>
    </location>
</feature>
<feature type="chain" id="PRO_5003938598" description="Outer membrane protein beta-barrel domain-containing protein" evidence="2">
    <location>
        <begin position="28"/>
        <end position="299"/>
    </location>
</feature>
<dbReference type="eggNOG" id="COG4625">
    <property type="taxonomic scope" value="Bacteria"/>
</dbReference>
<keyword evidence="4" id="KW-1185">Reference proteome</keyword>
<proteinExistence type="predicted"/>
<dbReference type="PATRIC" id="fig|13035.3.peg.3619"/>
<organism evidence="3 4">
    <name type="scientific">Dactylococcopsis salina (strain PCC 8305)</name>
    <name type="common">Myxobactron salinum</name>
    <dbReference type="NCBI Taxonomy" id="13035"/>
    <lineage>
        <taxon>Bacteria</taxon>
        <taxon>Bacillati</taxon>
        <taxon>Cyanobacteriota</taxon>
        <taxon>Cyanophyceae</taxon>
        <taxon>Nodosilineales</taxon>
        <taxon>Cymatolegaceae</taxon>
        <taxon>Dactylococcopsis</taxon>
    </lineage>
</organism>
<dbReference type="STRING" id="13035.Dacsa_3199"/>
<dbReference type="Gene3D" id="2.40.160.170">
    <property type="match status" value="1"/>
</dbReference>
<evidence type="ECO:0008006" key="5">
    <source>
        <dbReference type="Google" id="ProtNLM"/>
    </source>
</evidence>
<keyword evidence="2" id="KW-0732">Signal</keyword>
<gene>
    <name evidence="3" type="ORF">Dacsa_3199</name>
</gene>
<reference evidence="3" key="1">
    <citation type="submission" date="2012-04" db="EMBL/GenBank/DDBJ databases">
        <title>Finished genome of Dactylococcopsis salina PCC 8305.</title>
        <authorList>
            <consortium name="US DOE Joint Genome Institute"/>
            <person name="Gugger M."/>
            <person name="Coursin T."/>
            <person name="Rippka R."/>
            <person name="Tandeau De Marsac N."/>
            <person name="Huntemann M."/>
            <person name="Wei C.-L."/>
            <person name="Han J."/>
            <person name="Detter J.C."/>
            <person name="Han C."/>
            <person name="Tapia R."/>
            <person name="Daligault H."/>
            <person name="Chen A."/>
            <person name="Krypides N."/>
            <person name="Mavromatis K."/>
            <person name="Markowitz V."/>
            <person name="Szeto E."/>
            <person name="Ivanova N."/>
            <person name="Ovchinnikova G."/>
            <person name="Pagani I."/>
            <person name="Pati A."/>
            <person name="Goodwin L."/>
            <person name="Peters L."/>
            <person name="Pitluck S."/>
            <person name="Woyke T."/>
            <person name="Kerfeld C."/>
        </authorList>
    </citation>
    <scope>NUCLEOTIDE SEQUENCE [LARGE SCALE GENOMIC DNA]</scope>
    <source>
        <strain evidence="3">PCC 8305</strain>
    </source>
</reference>
<dbReference type="Proteomes" id="UP000010482">
    <property type="component" value="Chromosome"/>
</dbReference>